<dbReference type="AlphaFoldDB" id="A0A1I5UKV2"/>
<protein>
    <recommendedName>
        <fullName evidence="3">Amidohydrolase</fullName>
    </recommendedName>
</protein>
<proteinExistence type="predicted"/>
<dbReference type="EMBL" id="FOXA01000021">
    <property type="protein sequence ID" value="SFP95872.1"/>
    <property type="molecule type" value="Genomic_DNA"/>
</dbReference>
<evidence type="ECO:0000313" key="1">
    <source>
        <dbReference type="EMBL" id="SFP95872.1"/>
    </source>
</evidence>
<evidence type="ECO:0008006" key="3">
    <source>
        <dbReference type="Google" id="ProtNLM"/>
    </source>
</evidence>
<gene>
    <name evidence="1" type="ORF">SAMN04488047_12144</name>
</gene>
<dbReference type="STRING" id="441119.SAMN04488047_12144"/>
<dbReference type="Gene3D" id="3.20.20.140">
    <property type="entry name" value="Metal-dependent hydrolases"/>
    <property type="match status" value="1"/>
</dbReference>
<dbReference type="Proteomes" id="UP000199356">
    <property type="component" value="Unassembled WGS sequence"/>
</dbReference>
<reference evidence="1 2" key="1">
    <citation type="submission" date="2016-10" db="EMBL/GenBank/DDBJ databases">
        <authorList>
            <person name="de Groot N.N."/>
        </authorList>
    </citation>
    <scope>NUCLEOTIDE SEQUENCE [LARGE SCALE GENOMIC DNA]</scope>
    <source>
        <strain evidence="1 2">DSM 19547</strain>
    </source>
</reference>
<sequence length="56" mass="6182">MGQFNFPVDSLVGEFRTIFDGFAAITADFPEAERRALFAANAIDIYRIENLKPGGT</sequence>
<accession>A0A1I5UKV2</accession>
<dbReference type="RefSeq" id="WP_177215237.1">
    <property type="nucleotide sequence ID" value="NZ_FOXA01000021.1"/>
</dbReference>
<keyword evidence="2" id="KW-1185">Reference proteome</keyword>
<evidence type="ECO:0000313" key="2">
    <source>
        <dbReference type="Proteomes" id="UP000199356"/>
    </source>
</evidence>
<organism evidence="1 2">
    <name type="scientific">Tranquillimonas alkanivorans</name>
    <dbReference type="NCBI Taxonomy" id="441119"/>
    <lineage>
        <taxon>Bacteria</taxon>
        <taxon>Pseudomonadati</taxon>
        <taxon>Pseudomonadota</taxon>
        <taxon>Alphaproteobacteria</taxon>
        <taxon>Rhodobacterales</taxon>
        <taxon>Roseobacteraceae</taxon>
        <taxon>Tranquillimonas</taxon>
    </lineage>
</organism>
<name>A0A1I5UKV2_9RHOB</name>